<dbReference type="Proteomes" id="UP000242415">
    <property type="component" value="Unassembled WGS sequence"/>
</dbReference>
<dbReference type="AlphaFoldDB" id="A0A1H3R925"/>
<gene>
    <name evidence="1" type="ORF">SAMN05444365_107105</name>
</gene>
<evidence type="ECO:0008006" key="3">
    <source>
        <dbReference type="Google" id="ProtNLM"/>
    </source>
</evidence>
<dbReference type="STRING" id="405436.SAMN05444365_107105"/>
<dbReference type="EMBL" id="FNPH01000007">
    <property type="protein sequence ID" value="SDZ21479.1"/>
    <property type="molecule type" value="Genomic_DNA"/>
</dbReference>
<dbReference type="OrthoDB" id="7171245at2"/>
<evidence type="ECO:0000313" key="2">
    <source>
        <dbReference type="Proteomes" id="UP000242415"/>
    </source>
</evidence>
<sequence>MWPFRRRRASTEGLPIDPAMGDPIAARLIAAAKQGDWRTIGDTLSDVEHPDDHTFYVRTAAYNSGVERWIDDWVAAEPHSALPLLVKGAHAIHWAWEARGGGRASTVGDEAFRLFFKRLKLAEDCLDEVTDRDRDSATPWVFLVILGRGRQLGIDETRRRFEEVCRRYPWHLEAHDQMLQQLCRKWSGSHDLMHEFAQRTLAEMPAGSPLGRLTATAHLEHWLDLDSDEDAAYIGSAEVRAQLLAAADRSVRHPDYVRRPGWPSVHNSFATAFSFSGDWTAAAEQFDIIGDLVTEWPWQYMRRPDLAFLEYRKRAYTELGR</sequence>
<evidence type="ECO:0000313" key="1">
    <source>
        <dbReference type="EMBL" id="SDZ21479.1"/>
    </source>
</evidence>
<organism evidence="1 2">
    <name type="scientific">Micromonospora pattaloongensis</name>
    <dbReference type="NCBI Taxonomy" id="405436"/>
    <lineage>
        <taxon>Bacteria</taxon>
        <taxon>Bacillati</taxon>
        <taxon>Actinomycetota</taxon>
        <taxon>Actinomycetes</taxon>
        <taxon>Micromonosporales</taxon>
        <taxon>Micromonosporaceae</taxon>
        <taxon>Micromonospora</taxon>
    </lineage>
</organism>
<protein>
    <recommendedName>
        <fullName evidence="3">DUF4034 domain-containing protein</fullName>
    </recommendedName>
</protein>
<proteinExistence type="predicted"/>
<keyword evidence="2" id="KW-1185">Reference proteome</keyword>
<name>A0A1H3R925_9ACTN</name>
<reference evidence="2" key="1">
    <citation type="submission" date="2016-10" db="EMBL/GenBank/DDBJ databases">
        <authorList>
            <person name="Varghese N."/>
            <person name="Submissions S."/>
        </authorList>
    </citation>
    <scope>NUCLEOTIDE SEQUENCE [LARGE SCALE GENOMIC DNA]</scope>
    <source>
        <strain evidence="2">DSM 45245</strain>
    </source>
</reference>
<accession>A0A1H3R925</accession>